<dbReference type="GO" id="GO:0003964">
    <property type="term" value="F:RNA-directed DNA polymerase activity"/>
    <property type="evidence" value="ECO:0007669"/>
    <property type="project" value="UniProtKB-KW"/>
</dbReference>
<accession>A0A6L2LFE3</accession>
<dbReference type="InterPro" id="IPR021109">
    <property type="entry name" value="Peptidase_aspartic_dom_sf"/>
</dbReference>
<organism evidence="1">
    <name type="scientific">Tanacetum cinerariifolium</name>
    <name type="common">Dalmatian daisy</name>
    <name type="synonym">Chrysanthemum cinerariifolium</name>
    <dbReference type="NCBI Taxonomy" id="118510"/>
    <lineage>
        <taxon>Eukaryota</taxon>
        <taxon>Viridiplantae</taxon>
        <taxon>Streptophyta</taxon>
        <taxon>Embryophyta</taxon>
        <taxon>Tracheophyta</taxon>
        <taxon>Spermatophyta</taxon>
        <taxon>Magnoliopsida</taxon>
        <taxon>eudicotyledons</taxon>
        <taxon>Gunneridae</taxon>
        <taxon>Pentapetalae</taxon>
        <taxon>asterids</taxon>
        <taxon>campanulids</taxon>
        <taxon>Asterales</taxon>
        <taxon>Asteraceae</taxon>
        <taxon>Asteroideae</taxon>
        <taxon>Anthemideae</taxon>
        <taxon>Anthemidinae</taxon>
        <taxon>Tanacetum</taxon>
    </lineage>
</organism>
<gene>
    <name evidence="1" type="ORF">Tci_032471</name>
</gene>
<dbReference type="Gene3D" id="2.40.70.10">
    <property type="entry name" value="Acid Proteases"/>
    <property type="match status" value="1"/>
</dbReference>
<dbReference type="PANTHER" id="PTHR33067:SF35">
    <property type="entry name" value="ASPARTIC PEPTIDASE DDI1-TYPE DOMAIN-CONTAINING PROTEIN"/>
    <property type="match status" value="1"/>
</dbReference>
<evidence type="ECO:0000313" key="1">
    <source>
        <dbReference type="EMBL" id="GEU60493.1"/>
    </source>
</evidence>
<dbReference type="EMBL" id="BKCJ010004344">
    <property type="protein sequence ID" value="GEU60493.1"/>
    <property type="molecule type" value="Genomic_DNA"/>
</dbReference>
<keyword evidence="1" id="KW-0808">Transferase</keyword>
<protein>
    <submittedName>
        <fullName evidence="1">Reverse transcriptase domain-containing protein</fullName>
    </submittedName>
</protein>
<dbReference type="AlphaFoldDB" id="A0A6L2LFE3"/>
<sequence length="369" mass="41988">MLKSYDDRTSLCIKDLLCSCHEHGLGRGTIIQIFYHGLDDATYAILDVGGIFICTDNSKLMEKMEALTTKIDSQCKEIKGEMKEMRDGCNNCGCPHPSSECDDKPMGGPKKEANYVYGGYRGGVGMPNYGKFVKELVSNKSKMEKICVSFLNEECSAIVQNKLPPKLGDPGSFLIPCTLANSFEFLSLADLDASINYMPYSLYASLFVNTLKPKRMSIRLANHTYQYLMGVAENMLVQDRKFVFPVDFVILKMKEDVIDEVTKEEFDALLNDYDQFLSTSEKINGTFLDNEFKEFMAVDIEEILEQEEEIDENFEELPLEEKLRIKPYIQEPPIDLEMQPLPKHLKYAFMEKDSLFPVVISALLKSDEK</sequence>
<name>A0A6L2LFE3_TANCI</name>
<comment type="caution">
    <text evidence="1">The sequence shown here is derived from an EMBL/GenBank/DDBJ whole genome shotgun (WGS) entry which is preliminary data.</text>
</comment>
<proteinExistence type="predicted"/>
<keyword evidence="1" id="KW-0695">RNA-directed DNA polymerase</keyword>
<dbReference type="PANTHER" id="PTHR33067">
    <property type="entry name" value="RNA-DIRECTED DNA POLYMERASE-RELATED"/>
    <property type="match status" value="1"/>
</dbReference>
<keyword evidence="1" id="KW-0548">Nucleotidyltransferase</keyword>
<reference evidence="1" key="1">
    <citation type="journal article" date="2019" name="Sci. Rep.">
        <title>Draft genome of Tanacetum cinerariifolium, the natural source of mosquito coil.</title>
        <authorList>
            <person name="Yamashiro T."/>
            <person name="Shiraishi A."/>
            <person name="Satake H."/>
            <person name="Nakayama K."/>
        </authorList>
    </citation>
    <scope>NUCLEOTIDE SEQUENCE</scope>
</reference>